<dbReference type="Proteomes" id="UP000231962">
    <property type="component" value="Unassembled WGS sequence"/>
</dbReference>
<dbReference type="OrthoDB" id="9810445at2"/>
<evidence type="ECO:0000259" key="7">
    <source>
        <dbReference type="Pfam" id="PF01435"/>
    </source>
</evidence>
<keyword evidence="4 6" id="KW-0862">Zinc</keyword>
<dbReference type="AlphaFoldDB" id="A0A2M9ZKK5"/>
<comment type="similarity">
    <text evidence="6">Belongs to the peptidase M48 family.</text>
</comment>
<comment type="caution">
    <text evidence="9">The sequence shown here is derived from an EMBL/GenBank/DDBJ whole genome shotgun (WGS) entry which is preliminary data.</text>
</comment>
<evidence type="ECO:0000256" key="2">
    <source>
        <dbReference type="ARBA" id="ARBA00022723"/>
    </source>
</evidence>
<evidence type="ECO:0000256" key="3">
    <source>
        <dbReference type="ARBA" id="ARBA00022801"/>
    </source>
</evidence>
<dbReference type="InterPro" id="IPR001915">
    <property type="entry name" value="Peptidase_M48"/>
</dbReference>
<name>A0A2M9ZKK5_9LEPT</name>
<accession>A0A2M9ZKK5</accession>
<dbReference type="EMBL" id="NPDY01000006">
    <property type="protein sequence ID" value="PJZ69997.1"/>
    <property type="molecule type" value="Genomic_DNA"/>
</dbReference>
<dbReference type="Gene3D" id="3.30.2010.10">
    <property type="entry name" value="Metalloproteases ('zincins'), catalytic domain"/>
    <property type="match status" value="1"/>
</dbReference>
<keyword evidence="1 6" id="KW-0645">Protease</keyword>
<dbReference type="InterPro" id="IPR051156">
    <property type="entry name" value="Mito/Outer_Membr_Metalloprot"/>
</dbReference>
<protein>
    <submittedName>
        <fullName evidence="9">Peptidase M48</fullName>
    </submittedName>
</protein>
<evidence type="ECO:0000256" key="6">
    <source>
        <dbReference type="RuleBase" id="RU003983"/>
    </source>
</evidence>
<evidence type="ECO:0000256" key="1">
    <source>
        <dbReference type="ARBA" id="ARBA00022670"/>
    </source>
</evidence>
<dbReference type="GO" id="GO:0004222">
    <property type="term" value="F:metalloendopeptidase activity"/>
    <property type="evidence" value="ECO:0007669"/>
    <property type="project" value="InterPro"/>
</dbReference>
<reference evidence="10 11" key="1">
    <citation type="submission" date="2017-07" db="EMBL/GenBank/DDBJ databases">
        <title>Leptospira spp. isolated from tropical soils.</title>
        <authorList>
            <person name="Thibeaux R."/>
            <person name="Iraola G."/>
            <person name="Ferres I."/>
            <person name="Bierque E."/>
            <person name="Girault D."/>
            <person name="Soupe-Gilbert M.-E."/>
            <person name="Picardeau M."/>
            <person name="Goarant C."/>
        </authorList>
    </citation>
    <scope>NUCLEOTIDE SEQUENCE [LARGE SCALE GENOMIC DNA]</scope>
    <source>
        <strain evidence="9 11">FH1-B-B1</strain>
        <strain evidence="8 10">FH1-B-C1</strain>
    </source>
</reference>
<dbReference type="GO" id="GO:0016020">
    <property type="term" value="C:membrane"/>
    <property type="evidence" value="ECO:0007669"/>
    <property type="project" value="TreeGrafter"/>
</dbReference>
<comment type="cofactor">
    <cofactor evidence="6">
        <name>Zn(2+)</name>
        <dbReference type="ChEBI" id="CHEBI:29105"/>
    </cofactor>
    <text evidence="6">Binds 1 zinc ion per subunit.</text>
</comment>
<dbReference type="Pfam" id="PF01435">
    <property type="entry name" value="Peptidase_M48"/>
    <property type="match status" value="1"/>
</dbReference>
<evidence type="ECO:0000313" key="8">
    <source>
        <dbReference type="EMBL" id="PJZ69997.1"/>
    </source>
</evidence>
<gene>
    <name evidence="8" type="ORF">CH360_08865</name>
    <name evidence="9" type="ORF">CH373_12820</name>
</gene>
<dbReference type="PANTHER" id="PTHR22726">
    <property type="entry name" value="METALLOENDOPEPTIDASE OMA1"/>
    <property type="match status" value="1"/>
</dbReference>
<evidence type="ECO:0000313" key="10">
    <source>
        <dbReference type="Proteomes" id="UP000231962"/>
    </source>
</evidence>
<dbReference type="RefSeq" id="WP_100713664.1">
    <property type="nucleotide sequence ID" value="NZ_NPDY01000006.1"/>
</dbReference>
<organism evidence="9 11">
    <name type="scientific">Leptospira perolatii</name>
    <dbReference type="NCBI Taxonomy" id="2023191"/>
    <lineage>
        <taxon>Bacteria</taxon>
        <taxon>Pseudomonadati</taxon>
        <taxon>Spirochaetota</taxon>
        <taxon>Spirochaetia</taxon>
        <taxon>Leptospirales</taxon>
        <taxon>Leptospiraceae</taxon>
        <taxon>Leptospira</taxon>
    </lineage>
</organism>
<keyword evidence="2" id="KW-0479">Metal-binding</keyword>
<dbReference type="PANTHER" id="PTHR22726:SF1">
    <property type="entry name" value="METALLOENDOPEPTIDASE OMA1, MITOCHONDRIAL"/>
    <property type="match status" value="1"/>
</dbReference>
<dbReference type="Proteomes" id="UP000231990">
    <property type="component" value="Unassembled WGS sequence"/>
</dbReference>
<dbReference type="GO" id="GO:0051603">
    <property type="term" value="P:proteolysis involved in protein catabolic process"/>
    <property type="evidence" value="ECO:0007669"/>
    <property type="project" value="TreeGrafter"/>
</dbReference>
<dbReference type="CDD" id="cd07324">
    <property type="entry name" value="M48C_Oma1-like"/>
    <property type="match status" value="1"/>
</dbReference>
<evidence type="ECO:0000256" key="4">
    <source>
        <dbReference type="ARBA" id="ARBA00022833"/>
    </source>
</evidence>
<keyword evidence="5 6" id="KW-0482">Metalloprotease</keyword>
<dbReference type="EMBL" id="NPDZ01000008">
    <property type="protein sequence ID" value="PJZ72595.1"/>
    <property type="molecule type" value="Genomic_DNA"/>
</dbReference>
<proteinExistence type="inferred from homology"/>
<evidence type="ECO:0000313" key="9">
    <source>
        <dbReference type="EMBL" id="PJZ72595.1"/>
    </source>
</evidence>
<feature type="domain" description="Peptidase M48" evidence="7">
    <location>
        <begin position="95"/>
        <end position="255"/>
    </location>
</feature>
<keyword evidence="3 6" id="KW-0378">Hydrolase</keyword>
<sequence length="297" mass="33715">MELKQKIWLILLLLSGAGLSFLVVRYEVQVEKPATLAPIFQLLGKPVKTMDRAFTKILPVNDMDEKELGDAIADRYSSYTNDSSRDYLYVQSIVSGLTVDNKKGFSYRAFILEDPHPNAFAMPGGIIFVTTGLLNLLQSEAELAAVIGHEIGHIELSHCMDGVRFELLTRKIGSATLGEIADIAVGLLLRPSFSKNQEAESDEYGYQILQRELYDLSAMGTTFQRLKEASDSQGTQSTPLEEYFMTHPYLEHRSEKYANQAKVDFKMSEIYYVGRRNLKERINRWEEDFPEEHLKGK</sequence>
<evidence type="ECO:0000313" key="11">
    <source>
        <dbReference type="Proteomes" id="UP000231990"/>
    </source>
</evidence>
<dbReference type="GO" id="GO:0046872">
    <property type="term" value="F:metal ion binding"/>
    <property type="evidence" value="ECO:0007669"/>
    <property type="project" value="UniProtKB-KW"/>
</dbReference>
<evidence type="ECO:0000256" key="5">
    <source>
        <dbReference type="ARBA" id="ARBA00023049"/>
    </source>
</evidence>
<keyword evidence="10" id="KW-1185">Reference proteome</keyword>